<evidence type="ECO:0000256" key="1">
    <source>
        <dbReference type="SAM" id="MobiDB-lite"/>
    </source>
</evidence>
<keyword evidence="3" id="KW-1185">Reference proteome</keyword>
<gene>
    <name evidence="2" type="ORF">B0J13DRAFT_133829</name>
</gene>
<dbReference type="OrthoDB" id="4757095at2759"/>
<dbReference type="EMBL" id="JAGMUU010000020">
    <property type="protein sequence ID" value="KAH7129949.1"/>
    <property type="molecule type" value="Genomic_DNA"/>
</dbReference>
<organism evidence="2 3">
    <name type="scientific">Dactylonectria estremocensis</name>
    <dbReference type="NCBI Taxonomy" id="1079267"/>
    <lineage>
        <taxon>Eukaryota</taxon>
        <taxon>Fungi</taxon>
        <taxon>Dikarya</taxon>
        <taxon>Ascomycota</taxon>
        <taxon>Pezizomycotina</taxon>
        <taxon>Sordariomycetes</taxon>
        <taxon>Hypocreomycetidae</taxon>
        <taxon>Hypocreales</taxon>
        <taxon>Nectriaceae</taxon>
        <taxon>Dactylonectria</taxon>
    </lineage>
</organism>
<dbReference type="Proteomes" id="UP000717696">
    <property type="component" value="Unassembled WGS sequence"/>
</dbReference>
<comment type="caution">
    <text evidence="2">The sequence shown here is derived from an EMBL/GenBank/DDBJ whole genome shotgun (WGS) entry which is preliminary data.</text>
</comment>
<evidence type="ECO:0000313" key="2">
    <source>
        <dbReference type="EMBL" id="KAH7129949.1"/>
    </source>
</evidence>
<reference evidence="2" key="1">
    <citation type="journal article" date="2021" name="Nat. Commun.">
        <title>Genetic determinants of endophytism in the Arabidopsis root mycobiome.</title>
        <authorList>
            <person name="Mesny F."/>
            <person name="Miyauchi S."/>
            <person name="Thiergart T."/>
            <person name="Pickel B."/>
            <person name="Atanasova L."/>
            <person name="Karlsson M."/>
            <person name="Huettel B."/>
            <person name="Barry K.W."/>
            <person name="Haridas S."/>
            <person name="Chen C."/>
            <person name="Bauer D."/>
            <person name="Andreopoulos W."/>
            <person name="Pangilinan J."/>
            <person name="LaButti K."/>
            <person name="Riley R."/>
            <person name="Lipzen A."/>
            <person name="Clum A."/>
            <person name="Drula E."/>
            <person name="Henrissat B."/>
            <person name="Kohler A."/>
            <person name="Grigoriev I.V."/>
            <person name="Martin F.M."/>
            <person name="Hacquard S."/>
        </authorList>
    </citation>
    <scope>NUCLEOTIDE SEQUENCE</scope>
    <source>
        <strain evidence="2">MPI-CAGE-AT-0021</strain>
    </source>
</reference>
<name>A0A9P9IT11_9HYPO</name>
<feature type="region of interest" description="Disordered" evidence="1">
    <location>
        <begin position="53"/>
        <end position="78"/>
    </location>
</feature>
<sequence>MTQQSTERASFFTLPIEIRNTIWTDVWAPRLQLHIFFKEDRLMTAPCLGAQTGDETSALDDSRGIEPKNHRMPSAEEKKLSRRLHRRYSIECLKSRLHSPWGNHYRCEEDWNPMPGHISTEKNSCINFLLVNKMMYAECMHFISQHLDVTITDLRTAASLVENVGSTSSDEPQHMIPLHLLRSSRFFNIVLFGSPELLIALALNSDDSISSHPLKHQSHCAIGVSLVIDWDLVENLLPQRQEWNKIWLGLAALPYISRVTFWVDHSACSSWTVINERALLEPLSRAKWPLNAEVLVHLPDISSHSMRSNKQFVGDIDHDTGLPFRICRRIRCPDRSPDRSAHRCPEEDLTIWILHDVSEQEQAQFDGFGMYWELDRMTTDACCWDPPIPR</sequence>
<dbReference type="AlphaFoldDB" id="A0A9P9IT11"/>
<evidence type="ECO:0000313" key="3">
    <source>
        <dbReference type="Proteomes" id="UP000717696"/>
    </source>
</evidence>
<feature type="compositionally biased region" description="Basic and acidic residues" evidence="1">
    <location>
        <begin position="60"/>
        <end position="78"/>
    </location>
</feature>
<proteinExistence type="predicted"/>
<protein>
    <submittedName>
        <fullName evidence="2">Uncharacterized protein</fullName>
    </submittedName>
</protein>
<accession>A0A9P9IT11</accession>